<keyword evidence="1" id="KW-0472">Membrane</keyword>
<proteinExistence type="predicted"/>
<accession>A0ABS7UVE7</accession>
<evidence type="ECO:0000256" key="1">
    <source>
        <dbReference type="SAM" id="Phobius"/>
    </source>
</evidence>
<name>A0ABS7UVE7_9BACI</name>
<reference evidence="2" key="1">
    <citation type="submission" date="2024-05" db="EMBL/GenBank/DDBJ databases">
        <title>Metabacillus sp. nov., isolated from the rhizosphere soil of tomato plants.</title>
        <authorList>
            <person name="Ma R."/>
        </authorList>
    </citation>
    <scope>NUCLEOTIDE SEQUENCE</scope>
    <source>
        <strain evidence="2">DBTR6</strain>
    </source>
</reference>
<keyword evidence="1" id="KW-1133">Transmembrane helix</keyword>
<evidence type="ECO:0000313" key="2">
    <source>
        <dbReference type="EMBL" id="MBZ5751899.1"/>
    </source>
</evidence>
<dbReference type="RefSeq" id="WP_224140219.1">
    <property type="nucleotide sequence ID" value="NZ_JAIQUM010000041.1"/>
</dbReference>
<organism evidence="2 3">
    <name type="scientific">Metabacillus rhizolycopersici</name>
    <dbReference type="NCBI Taxonomy" id="2875709"/>
    <lineage>
        <taxon>Bacteria</taxon>
        <taxon>Bacillati</taxon>
        <taxon>Bacillota</taxon>
        <taxon>Bacilli</taxon>
        <taxon>Bacillales</taxon>
        <taxon>Bacillaceae</taxon>
        <taxon>Metabacillus</taxon>
    </lineage>
</organism>
<dbReference type="Proteomes" id="UP001165287">
    <property type="component" value="Unassembled WGS sequence"/>
</dbReference>
<dbReference type="InterPro" id="IPR007436">
    <property type="entry name" value="DUF485"/>
</dbReference>
<feature type="transmembrane region" description="Helical" evidence="1">
    <location>
        <begin position="39"/>
        <end position="60"/>
    </location>
</feature>
<comment type="caution">
    <text evidence="2">The sequence shown here is derived from an EMBL/GenBank/DDBJ whole genome shotgun (WGS) entry which is preliminary data.</text>
</comment>
<dbReference type="EMBL" id="JAIQUM010000041">
    <property type="protein sequence ID" value="MBZ5751899.1"/>
    <property type="molecule type" value="Genomic_DNA"/>
</dbReference>
<sequence>MELQVKTNNLTKEQVENKSYRQLIETVEFKDLLQRKKRFIVPVTTFFLVFYFVLPVLAAYTDILNGEAFFNITWAWVYALLQFIVVWVFGLVYLKKSEKYDKLAQNILTTYRKEIEE</sequence>
<dbReference type="PANTHER" id="PTHR38441">
    <property type="entry name" value="INTEGRAL MEMBRANE PROTEIN-RELATED"/>
    <property type="match status" value="1"/>
</dbReference>
<gene>
    <name evidence="2" type="ORF">K9V48_17000</name>
</gene>
<dbReference type="Pfam" id="PF04341">
    <property type="entry name" value="DUF485"/>
    <property type="match status" value="1"/>
</dbReference>
<keyword evidence="1" id="KW-0812">Transmembrane</keyword>
<evidence type="ECO:0000313" key="3">
    <source>
        <dbReference type="Proteomes" id="UP001165287"/>
    </source>
</evidence>
<keyword evidence="3" id="KW-1185">Reference proteome</keyword>
<feature type="transmembrane region" description="Helical" evidence="1">
    <location>
        <begin position="72"/>
        <end position="94"/>
    </location>
</feature>
<protein>
    <submittedName>
        <fullName evidence="2">DUF485 domain-containing protein</fullName>
    </submittedName>
</protein>
<dbReference type="PANTHER" id="PTHR38441:SF1">
    <property type="entry name" value="MEMBRANE PROTEIN"/>
    <property type="match status" value="1"/>
</dbReference>